<feature type="region of interest" description="Disordered" evidence="1">
    <location>
        <begin position="1"/>
        <end position="34"/>
    </location>
</feature>
<reference evidence="2" key="1">
    <citation type="journal article" date="2019" name="Sci. Rep.">
        <title>Draft genome of Tanacetum cinerariifolium, the natural source of mosquito coil.</title>
        <authorList>
            <person name="Yamashiro T."/>
            <person name="Shiraishi A."/>
            <person name="Satake H."/>
            <person name="Nakayama K."/>
        </authorList>
    </citation>
    <scope>NUCLEOTIDE SEQUENCE</scope>
</reference>
<comment type="caution">
    <text evidence="2">The sequence shown here is derived from an EMBL/GenBank/DDBJ whole genome shotgun (WGS) entry which is preliminary data.</text>
</comment>
<evidence type="ECO:0000256" key="1">
    <source>
        <dbReference type="SAM" id="MobiDB-lite"/>
    </source>
</evidence>
<name>A0A699X4N9_TANCI</name>
<feature type="non-terminal residue" evidence="2">
    <location>
        <position position="1"/>
    </location>
</feature>
<dbReference type="AlphaFoldDB" id="A0A699X4N9"/>
<gene>
    <name evidence="2" type="ORF">Tci_924837</name>
</gene>
<protein>
    <submittedName>
        <fullName evidence="2">Uncharacterized protein</fullName>
    </submittedName>
</protein>
<sequence length="82" mass="9312">ITTDDQEKDQRKLVKASSIVRPDPDEPDKEEEIKKAKEEARLNPISKTEVIKVVCKEEKKIGIHPKEAITTKAGELFKKAQD</sequence>
<dbReference type="EMBL" id="BKCJ011787380">
    <property type="protein sequence ID" value="GFD52868.1"/>
    <property type="molecule type" value="Genomic_DNA"/>
</dbReference>
<evidence type="ECO:0000313" key="2">
    <source>
        <dbReference type="EMBL" id="GFD52868.1"/>
    </source>
</evidence>
<feature type="non-terminal residue" evidence="2">
    <location>
        <position position="82"/>
    </location>
</feature>
<organism evidence="2">
    <name type="scientific">Tanacetum cinerariifolium</name>
    <name type="common">Dalmatian daisy</name>
    <name type="synonym">Chrysanthemum cinerariifolium</name>
    <dbReference type="NCBI Taxonomy" id="118510"/>
    <lineage>
        <taxon>Eukaryota</taxon>
        <taxon>Viridiplantae</taxon>
        <taxon>Streptophyta</taxon>
        <taxon>Embryophyta</taxon>
        <taxon>Tracheophyta</taxon>
        <taxon>Spermatophyta</taxon>
        <taxon>Magnoliopsida</taxon>
        <taxon>eudicotyledons</taxon>
        <taxon>Gunneridae</taxon>
        <taxon>Pentapetalae</taxon>
        <taxon>asterids</taxon>
        <taxon>campanulids</taxon>
        <taxon>Asterales</taxon>
        <taxon>Asteraceae</taxon>
        <taxon>Asteroideae</taxon>
        <taxon>Anthemideae</taxon>
        <taxon>Anthemidinae</taxon>
        <taxon>Tanacetum</taxon>
    </lineage>
</organism>
<accession>A0A699X4N9</accession>
<proteinExistence type="predicted"/>